<gene>
    <name evidence="2" type="ORF">LSAA_3514</name>
</gene>
<name>A0A7R8CGR0_LEPSM</name>
<dbReference type="AlphaFoldDB" id="A0A7R8CGR0"/>
<evidence type="ECO:0000313" key="2">
    <source>
        <dbReference type="EMBL" id="CAF2818080.1"/>
    </source>
</evidence>
<feature type="compositionally biased region" description="Basic and acidic residues" evidence="1">
    <location>
        <begin position="16"/>
        <end position="25"/>
    </location>
</feature>
<organism evidence="2 3">
    <name type="scientific">Lepeophtheirus salmonis</name>
    <name type="common">Salmon louse</name>
    <name type="synonym">Caligus salmonis</name>
    <dbReference type="NCBI Taxonomy" id="72036"/>
    <lineage>
        <taxon>Eukaryota</taxon>
        <taxon>Metazoa</taxon>
        <taxon>Ecdysozoa</taxon>
        <taxon>Arthropoda</taxon>
        <taxon>Crustacea</taxon>
        <taxon>Multicrustacea</taxon>
        <taxon>Hexanauplia</taxon>
        <taxon>Copepoda</taxon>
        <taxon>Siphonostomatoida</taxon>
        <taxon>Caligidae</taxon>
        <taxon>Lepeophtheirus</taxon>
    </lineage>
</organism>
<dbReference type="EMBL" id="HG994591">
    <property type="protein sequence ID" value="CAF2818080.1"/>
    <property type="molecule type" value="Genomic_DNA"/>
</dbReference>
<keyword evidence="3" id="KW-1185">Reference proteome</keyword>
<proteinExistence type="predicted"/>
<protein>
    <submittedName>
        <fullName evidence="2">(salmon louse) hypothetical protein</fullName>
    </submittedName>
</protein>
<sequence length="109" mass="12732">MNKEEKVRAPRTRSHNCHEDSNKEEATVVEYVKAAESSTKLNKNDQCFEDERNGEYASTMKTSEEQSWAILDINKSSAKGRPFKEDWKMVLRNRSYFPKKICAIIKSRK</sequence>
<dbReference type="Proteomes" id="UP000675881">
    <property type="component" value="Chromosome 12"/>
</dbReference>
<feature type="region of interest" description="Disordered" evidence="1">
    <location>
        <begin position="1"/>
        <end position="25"/>
    </location>
</feature>
<accession>A0A7R8CGR0</accession>
<evidence type="ECO:0000256" key="1">
    <source>
        <dbReference type="SAM" id="MobiDB-lite"/>
    </source>
</evidence>
<evidence type="ECO:0000313" key="3">
    <source>
        <dbReference type="Proteomes" id="UP000675881"/>
    </source>
</evidence>
<reference evidence="2" key="1">
    <citation type="submission" date="2021-02" db="EMBL/GenBank/DDBJ databases">
        <authorList>
            <person name="Bekaert M."/>
        </authorList>
    </citation>
    <scope>NUCLEOTIDE SEQUENCE</scope>
    <source>
        <strain evidence="2">IoA-00</strain>
    </source>
</reference>